<evidence type="ECO:0000259" key="1">
    <source>
        <dbReference type="SMART" id="SM00703"/>
    </source>
</evidence>
<keyword evidence="3" id="KW-1185">Reference proteome</keyword>
<dbReference type="SMART" id="SM00703">
    <property type="entry name" value="NRF"/>
    <property type="match status" value="1"/>
</dbReference>
<gene>
    <name evidence="2" type="ORF">QE152_g9168</name>
</gene>
<accession>A0AAW1M080</accession>
<evidence type="ECO:0000313" key="2">
    <source>
        <dbReference type="EMBL" id="KAK9739246.1"/>
    </source>
</evidence>
<dbReference type="PANTHER" id="PTHR11161">
    <property type="entry name" value="O-ACYLTRANSFERASE"/>
    <property type="match status" value="1"/>
</dbReference>
<protein>
    <submittedName>
        <fullName evidence="2">Nose resistant-to-fluoxetine protein, N-terminal domain</fullName>
    </submittedName>
</protein>
<evidence type="ECO:0000313" key="3">
    <source>
        <dbReference type="Proteomes" id="UP001458880"/>
    </source>
</evidence>
<comment type="caution">
    <text evidence="2">The sequence shown here is derived from an EMBL/GenBank/DDBJ whole genome shotgun (WGS) entry which is preliminary data.</text>
</comment>
<dbReference type="PANTHER" id="PTHR11161:SF4">
    <property type="entry name" value="DROP DEAD"/>
    <property type="match status" value="1"/>
</dbReference>
<proteinExistence type="predicted"/>
<feature type="domain" description="Nose resistant-to-fluoxetine protein N-terminal" evidence="1">
    <location>
        <begin position="16"/>
        <end position="169"/>
    </location>
</feature>
<organism evidence="2 3">
    <name type="scientific">Popillia japonica</name>
    <name type="common">Japanese beetle</name>
    <dbReference type="NCBI Taxonomy" id="7064"/>
    <lineage>
        <taxon>Eukaryota</taxon>
        <taxon>Metazoa</taxon>
        <taxon>Ecdysozoa</taxon>
        <taxon>Arthropoda</taxon>
        <taxon>Hexapoda</taxon>
        <taxon>Insecta</taxon>
        <taxon>Pterygota</taxon>
        <taxon>Neoptera</taxon>
        <taxon>Endopterygota</taxon>
        <taxon>Coleoptera</taxon>
        <taxon>Polyphaga</taxon>
        <taxon>Scarabaeiformia</taxon>
        <taxon>Scarabaeidae</taxon>
        <taxon>Rutelinae</taxon>
        <taxon>Popillia</taxon>
    </lineage>
</organism>
<dbReference type="AlphaFoldDB" id="A0AAW1M080"/>
<dbReference type="EMBL" id="JASPKY010000076">
    <property type="protein sequence ID" value="KAK9739246.1"/>
    <property type="molecule type" value="Genomic_DNA"/>
</dbReference>
<name>A0AAW1M080_POPJA</name>
<dbReference type="Pfam" id="PF20146">
    <property type="entry name" value="NRF"/>
    <property type="match status" value="1"/>
</dbReference>
<dbReference type="InterPro" id="IPR006621">
    <property type="entry name" value="Nose-resist-to-fluoxetine_N"/>
</dbReference>
<sequence>MTKAPPLNMDGLEGVSVECQKSHQIFMKDLHSFKYWALQMYDATAKLPSGFLNGNIVQFGDFDLCMKSKNVAHNIYGQYCLANIQVEVPSSPYLAALYNLVHSHALLRSKLTDSSHRIPRFSSIQWAICVPHTCSPEDVDIAVKYELKHIFNGTEVQYNTLINSDLCSSAKPEVWPTTTILGW</sequence>
<dbReference type="Proteomes" id="UP001458880">
    <property type="component" value="Unassembled WGS sequence"/>
</dbReference>
<dbReference type="InterPro" id="IPR052728">
    <property type="entry name" value="O2_lipid_transport_reg"/>
</dbReference>
<reference evidence="2 3" key="1">
    <citation type="journal article" date="2024" name="BMC Genomics">
        <title>De novo assembly and annotation of Popillia japonica's genome with initial clues to its potential as an invasive pest.</title>
        <authorList>
            <person name="Cucini C."/>
            <person name="Boschi S."/>
            <person name="Funari R."/>
            <person name="Cardaioli E."/>
            <person name="Iannotti N."/>
            <person name="Marturano G."/>
            <person name="Paoli F."/>
            <person name="Bruttini M."/>
            <person name="Carapelli A."/>
            <person name="Frati F."/>
            <person name="Nardi F."/>
        </authorList>
    </citation>
    <scope>NUCLEOTIDE SEQUENCE [LARGE SCALE GENOMIC DNA]</scope>
    <source>
        <strain evidence="2">DMR45628</strain>
    </source>
</reference>